<evidence type="ECO:0000256" key="1">
    <source>
        <dbReference type="SAM" id="MobiDB-lite"/>
    </source>
</evidence>
<evidence type="ECO:0000313" key="3">
    <source>
        <dbReference type="EMBL" id="CUF27170.1"/>
    </source>
</evidence>
<dbReference type="AlphaFoldDB" id="A0A0S4IQR5"/>
<proteinExistence type="predicted"/>
<dbReference type="VEuPathDB" id="TriTrypDB:BSAL_60865"/>
<evidence type="ECO:0000259" key="2">
    <source>
        <dbReference type="Pfam" id="PF03184"/>
    </source>
</evidence>
<feature type="non-terminal residue" evidence="3">
    <location>
        <position position="1"/>
    </location>
</feature>
<accession>A0A0S4IQR5</accession>
<dbReference type="InterPro" id="IPR004875">
    <property type="entry name" value="DDE_SF_endonuclease_dom"/>
</dbReference>
<reference evidence="4" key="1">
    <citation type="submission" date="2015-09" db="EMBL/GenBank/DDBJ databases">
        <authorList>
            <consortium name="Pathogen Informatics"/>
        </authorList>
    </citation>
    <scope>NUCLEOTIDE SEQUENCE [LARGE SCALE GENOMIC DNA]</scope>
    <source>
        <strain evidence="4">Lake Konstanz</strain>
    </source>
</reference>
<organism evidence="3 4">
    <name type="scientific">Bodo saltans</name>
    <name type="common">Flagellated protozoan</name>
    <dbReference type="NCBI Taxonomy" id="75058"/>
    <lineage>
        <taxon>Eukaryota</taxon>
        <taxon>Discoba</taxon>
        <taxon>Euglenozoa</taxon>
        <taxon>Kinetoplastea</taxon>
        <taxon>Metakinetoplastina</taxon>
        <taxon>Eubodonida</taxon>
        <taxon>Bodonidae</taxon>
        <taxon>Bodo</taxon>
    </lineage>
</organism>
<dbReference type="OrthoDB" id="10594686at2759"/>
<dbReference type="Proteomes" id="UP000051952">
    <property type="component" value="Unassembled WGS sequence"/>
</dbReference>
<dbReference type="GO" id="GO:0003676">
    <property type="term" value="F:nucleic acid binding"/>
    <property type="evidence" value="ECO:0007669"/>
    <property type="project" value="InterPro"/>
</dbReference>
<gene>
    <name evidence="3" type="ORF">BSAL_60865</name>
</gene>
<sequence length="482" mass="54091">PRPRHLNEGAEKEALAFVEKARVVGSQVTAATVASICRGVQQRECSALLVENGGVQAFSKHHAKCILQRHGYKPLGATTDRTMTDQSLLACGRSFFSALEEFGKTHNVQPKNVYNFDEFFVLLDRDSKRWSWHRASARHHVAVRSSKIGLTLGILTSADGELHLVQMNWHGATERCEAEARIPHPKILQTHSEDSHFQTAQTFNQFYHQAHHIALQRAEPTEDVLFLFDAAPQHKTAESLRNPRVHIMELPRGATHYFQPADQYIIPTFKAYITAAWEAWVQALAARFSAGSAIAIMYNSAAKIVRTKKYEFVCAAIEKMTSATVVNSWHVCGIIKALFNIEPPPAYRSYYDQLLGAADSEPTPTVIDVDEESDDEIEDGEVDANALQMMTELGFQGAPFPEAPEQRVDDEVPFMDPLIKVDHILVAEKRARGRPAKRDADNELDNEQVKQRHRVEVARVKSAMDARARFRIMAKSALDTTD</sequence>
<dbReference type="EMBL" id="CYKH01000280">
    <property type="protein sequence ID" value="CUF27170.1"/>
    <property type="molecule type" value="Genomic_DNA"/>
</dbReference>
<keyword evidence="4" id="KW-1185">Reference proteome</keyword>
<feature type="domain" description="DDE-1" evidence="2">
    <location>
        <begin position="199"/>
        <end position="329"/>
    </location>
</feature>
<protein>
    <recommendedName>
        <fullName evidence="2">DDE-1 domain-containing protein</fullName>
    </recommendedName>
</protein>
<feature type="region of interest" description="Disordered" evidence="1">
    <location>
        <begin position="431"/>
        <end position="450"/>
    </location>
</feature>
<name>A0A0S4IQR5_BODSA</name>
<evidence type="ECO:0000313" key="4">
    <source>
        <dbReference type="Proteomes" id="UP000051952"/>
    </source>
</evidence>
<dbReference type="Pfam" id="PF03184">
    <property type="entry name" value="DDE_1"/>
    <property type="match status" value="1"/>
</dbReference>